<dbReference type="GO" id="GO:0009279">
    <property type="term" value="C:cell outer membrane"/>
    <property type="evidence" value="ECO:0007669"/>
    <property type="project" value="UniProtKB-SubCell"/>
</dbReference>
<evidence type="ECO:0000256" key="6">
    <source>
        <dbReference type="ARBA" id="ARBA00023065"/>
    </source>
</evidence>
<feature type="non-terminal residue" evidence="11">
    <location>
        <position position="1"/>
    </location>
</feature>
<accession>A0A382TK11</accession>
<feature type="non-terminal residue" evidence="11">
    <location>
        <position position="300"/>
    </location>
</feature>
<dbReference type="Gene3D" id="2.40.170.20">
    <property type="entry name" value="TonB-dependent receptor, beta-barrel domain"/>
    <property type="match status" value="1"/>
</dbReference>
<evidence type="ECO:0000313" key="11">
    <source>
        <dbReference type="EMBL" id="SVD22449.1"/>
    </source>
</evidence>
<evidence type="ECO:0000259" key="10">
    <source>
        <dbReference type="Pfam" id="PF00593"/>
    </source>
</evidence>
<dbReference type="PANTHER" id="PTHR32552">
    <property type="entry name" value="FERRICHROME IRON RECEPTOR-RELATED"/>
    <property type="match status" value="1"/>
</dbReference>
<keyword evidence="7" id="KW-0798">TonB box</keyword>
<gene>
    <name evidence="11" type="ORF">METZ01_LOCUS375303</name>
</gene>
<evidence type="ECO:0000256" key="2">
    <source>
        <dbReference type="ARBA" id="ARBA00022448"/>
    </source>
</evidence>
<organism evidence="11">
    <name type="scientific">marine metagenome</name>
    <dbReference type="NCBI Taxonomy" id="408172"/>
    <lineage>
        <taxon>unclassified sequences</taxon>
        <taxon>metagenomes</taxon>
        <taxon>ecological metagenomes</taxon>
    </lineage>
</organism>
<keyword evidence="9" id="KW-0998">Cell outer membrane</keyword>
<evidence type="ECO:0000256" key="9">
    <source>
        <dbReference type="ARBA" id="ARBA00023237"/>
    </source>
</evidence>
<dbReference type="GO" id="GO:0006826">
    <property type="term" value="P:iron ion transport"/>
    <property type="evidence" value="ECO:0007669"/>
    <property type="project" value="UniProtKB-KW"/>
</dbReference>
<keyword evidence="4" id="KW-0812">Transmembrane</keyword>
<evidence type="ECO:0000256" key="4">
    <source>
        <dbReference type="ARBA" id="ARBA00022692"/>
    </source>
</evidence>
<keyword evidence="8" id="KW-0472">Membrane</keyword>
<keyword evidence="2" id="KW-0813">Transport</keyword>
<evidence type="ECO:0000256" key="5">
    <source>
        <dbReference type="ARBA" id="ARBA00023004"/>
    </source>
</evidence>
<dbReference type="EMBL" id="UINC01137232">
    <property type="protein sequence ID" value="SVD22449.1"/>
    <property type="molecule type" value="Genomic_DNA"/>
</dbReference>
<sequence>TARFATVTLTQHPTAFLAIPGLEQAPVVLNDFGAQIFANLPFLAFFLPHFDQNGNFISFGNATSVITFPNNNFGSDDWSEFSPSAKVRYRHSDDLMIYASFSSGFKSGGFLPSGGQLNLPSFDPEIVDTYSLGLKSTLAGGQVRLNAELFLNDYQDKQVGVVTLDESSSLVQTSDNVGEVESTGAEIEILWLPPVDGLSINLNVGWLDVDIDELIDVLPDGVTVGNAAEFRELGFSPELTWQARIQYIFSVGQGSMTFAADAVYRDEMYTDSPVNITNAFLEAGAYSDDLTTYNASLSYR</sequence>
<evidence type="ECO:0000256" key="7">
    <source>
        <dbReference type="ARBA" id="ARBA00023077"/>
    </source>
</evidence>
<dbReference type="SUPFAM" id="SSF56935">
    <property type="entry name" value="Porins"/>
    <property type="match status" value="1"/>
</dbReference>
<protein>
    <recommendedName>
        <fullName evidence="10">TonB-dependent receptor-like beta-barrel domain-containing protein</fullName>
    </recommendedName>
</protein>
<dbReference type="InterPro" id="IPR036942">
    <property type="entry name" value="Beta-barrel_TonB_sf"/>
</dbReference>
<evidence type="ECO:0000256" key="8">
    <source>
        <dbReference type="ARBA" id="ARBA00023136"/>
    </source>
</evidence>
<dbReference type="PANTHER" id="PTHR32552:SF81">
    <property type="entry name" value="TONB-DEPENDENT OUTER MEMBRANE RECEPTOR"/>
    <property type="match status" value="1"/>
</dbReference>
<evidence type="ECO:0000256" key="3">
    <source>
        <dbReference type="ARBA" id="ARBA00022496"/>
    </source>
</evidence>
<proteinExistence type="predicted"/>
<dbReference type="AlphaFoldDB" id="A0A382TK11"/>
<dbReference type="InterPro" id="IPR000531">
    <property type="entry name" value="Beta-barrel_TonB"/>
</dbReference>
<keyword evidence="6" id="KW-0406">Ion transport</keyword>
<keyword evidence="3" id="KW-0410">Iron transport</keyword>
<dbReference type="Pfam" id="PF00593">
    <property type="entry name" value="TonB_dep_Rec_b-barrel"/>
    <property type="match status" value="1"/>
</dbReference>
<reference evidence="11" key="1">
    <citation type="submission" date="2018-05" db="EMBL/GenBank/DDBJ databases">
        <authorList>
            <person name="Lanie J.A."/>
            <person name="Ng W.-L."/>
            <person name="Kazmierczak K.M."/>
            <person name="Andrzejewski T.M."/>
            <person name="Davidsen T.M."/>
            <person name="Wayne K.J."/>
            <person name="Tettelin H."/>
            <person name="Glass J.I."/>
            <person name="Rusch D."/>
            <person name="Podicherti R."/>
            <person name="Tsui H.-C.T."/>
            <person name="Winkler M.E."/>
        </authorList>
    </citation>
    <scope>NUCLEOTIDE SEQUENCE</scope>
</reference>
<name>A0A382TK11_9ZZZZ</name>
<comment type="subcellular location">
    <subcellularLocation>
        <location evidence="1">Cell outer membrane</location>
        <topology evidence="1">Multi-pass membrane protein</topology>
    </subcellularLocation>
</comment>
<evidence type="ECO:0000256" key="1">
    <source>
        <dbReference type="ARBA" id="ARBA00004571"/>
    </source>
</evidence>
<dbReference type="InterPro" id="IPR039426">
    <property type="entry name" value="TonB-dep_rcpt-like"/>
</dbReference>
<keyword evidence="5" id="KW-0408">Iron</keyword>
<feature type="domain" description="TonB-dependent receptor-like beta-barrel" evidence="10">
    <location>
        <begin position="64"/>
        <end position="299"/>
    </location>
</feature>